<feature type="domain" description="R3H" evidence="7">
    <location>
        <begin position="141"/>
        <end position="206"/>
    </location>
</feature>
<dbReference type="InterPro" id="IPR038247">
    <property type="entry name" value="Jag_N_dom_sf"/>
</dbReference>
<dbReference type="PROSITE" id="PS51061">
    <property type="entry name" value="R3H"/>
    <property type="match status" value="1"/>
</dbReference>
<dbReference type="Gene3D" id="3.30.300.20">
    <property type="match status" value="1"/>
</dbReference>
<comment type="subcellular location">
    <subcellularLocation>
        <location evidence="6">Cytoplasm</location>
    </subcellularLocation>
</comment>
<name>A0A3A1ULC7_9BACL</name>
<evidence type="ECO:0000313" key="8">
    <source>
        <dbReference type="EMBL" id="RIX47050.1"/>
    </source>
</evidence>
<evidence type="ECO:0000256" key="1">
    <source>
        <dbReference type="ARBA" id="ARBA00022490"/>
    </source>
</evidence>
<dbReference type="InterPro" id="IPR038008">
    <property type="entry name" value="Jag_KH"/>
</dbReference>
<evidence type="ECO:0000256" key="5">
    <source>
        <dbReference type="ARBA" id="ARBA00023316"/>
    </source>
</evidence>
<keyword evidence="4 6" id="KW-0143">Chaperone</keyword>
<dbReference type="InterPro" id="IPR034079">
    <property type="entry name" value="R3H_KhpB"/>
</dbReference>
<dbReference type="HAMAP" id="MF_00867">
    <property type="entry name" value="KhpB"/>
    <property type="match status" value="1"/>
</dbReference>
<dbReference type="Gene3D" id="3.30.1370.50">
    <property type="entry name" value="R3H-like domain"/>
    <property type="match status" value="1"/>
</dbReference>
<gene>
    <name evidence="6" type="primary">khpB</name>
    <name evidence="6" type="synonym">eloR</name>
    <name evidence="8" type="ORF">D3P08_25650</name>
</gene>
<dbReference type="Pfam" id="PF13083">
    <property type="entry name" value="KH_KhpA-B"/>
    <property type="match status" value="1"/>
</dbReference>
<dbReference type="GO" id="GO:0009252">
    <property type="term" value="P:peptidoglycan biosynthetic process"/>
    <property type="evidence" value="ECO:0007669"/>
    <property type="project" value="UniProtKB-UniRule"/>
</dbReference>
<keyword evidence="5 6" id="KW-0961">Cell wall biogenesis/degradation</keyword>
<dbReference type="SMART" id="SM01245">
    <property type="entry name" value="Jag_N"/>
    <property type="match status" value="1"/>
</dbReference>
<dbReference type="Pfam" id="PF01424">
    <property type="entry name" value="R3H"/>
    <property type="match status" value="1"/>
</dbReference>
<dbReference type="InterPro" id="IPR015946">
    <property type="entry name" value="KH_dom-like_a/b"/>
</dbReference>
<dbReference type="InterPro" id="IPR032782">
    <property type="entry name" value="KhpB_N"/>
</dbReference>
<proteinExistence type="inferred from homology"/>
<dbReference type="Pfam" id="PF14804">
    <property type="entry name" value="Jag_N"/>
    <property type="match status" value="1"/>
</dbReference>
<organism evidence="8 9">
    <name type="scientific">Paenibacillus nanensis</name>
    <dbReference type="NCBI Taxonomy" id="393251"/>
    <lineage>
        <taxon>Bacteria</taxon>
        <taxon>Bacillati</taxon>
        <taxon>Bacillota</taxon>
        <taxon>Bacilli</taxon>
        <taxon>Bacillales</taxon>
        <taxon>Paenibacillaceae</taxon>
        <taxon>Paenibacillus</taxon>
    </lineage>
</organism>
<dbReference type="CDD" id="cd02414">
    <property type="entry name" value="KH-II_Jag"/>
    <property type="match status" value="1"/>
</dbReference>
<dbReference type="NCBIfam" id="NF041568">
    <property type="entry name" value="Jag_EloR"/>
    <property type="match status" value="1"/>
</dbReference>
<keyword evidence="1 6" id="KW-0963">Cytoplasm</keyword>
<dbReference type="InterPro" id="IPR039247">
    <property type="entry name" value="KhpB"/>
</dbReference>
<keyword evidence="9" id="KW-1185">Reference proteome</keyword>
<dbReference type="GO" id="GO:0071555">
    <property type="term" value="P:cell wall organization"/>
    <property type="evidence" value="ECO:0007669"/>
    <property type="project" value="UniProtKB-KW"/>
</dbReference>
<evidence type="ECO:0000256" key="3">
    <source>
        <dbReference type="ARBA" id="ARBA00022960"/>
    </source>
</evidence>
<dbReference type="RefSeq" id="WP_119602978.1">
    <property type="nucleotide sequence ID" value="NZ_QXQA01000025.1"/>
</dbReference>
<comment type="function">
    <text evidence="6">A probable RNA chaperone. Forms a complex with KhpA which binds to cellular RNA and controls its expression. Plays a role in peptidoglycan (PG) homeostasis and cell length regulation.</text>
</comment>
<sequence length="206" mass="23090">MKKIVASGKTIDDAVRNGLATWQVTEERVKIVVLEQPSRGLFGLFGAKDAKVELELIPDPLEEAEQFLQDVARTMGLSVSVERKLTKEGALLSVSGGGDLGMLIGRRGGTLDALQYLVNIVANRYSNSHLRIVLDAEDFRERRRKTLEELSERLAGRVIRTRKEVVLEPMTSHERKVIHSQLQNHPKVKTFSKGDEPNRRVVIALK</sequence>
<accession>A0A3A1ULC7</accession>
<reference evidence="8 9" key="1">
    <citation type="submission" date="2018-09" db="EMBL/GenBank/DDBJ databases">
        <title>Paenibacillus aracenensis nov. sp. isolated from a cave in southern Spain.</title>
        <authorList>
            <person name="Jurado V."/>
            <person name="Gutierrez-Patricio S."/>
            <person name="Gonzalez-Pimentel J.L."/>
            <person name="Miller A.Z."/>
            <person name="Laiz L."/>
            <person name="Saiz-Jimenez C."/>
        </authorList>
    </citation>
    <scope>NUCLEOTIDE SEQUENCE [LARGE SCALE GENOMIC DNA]</scope>
    <source>
        <strain evidence="8 9">DSM 22867</strain>
    </source>
</reference>
<dbReference type="Proteomes" id="UP000266482">
    <property type="component" value="Unassembled WGS sequence"/>
</dbReference>
<dbReference type="PANTHER" id="PTHR35800">
    <property type="entry name" value="PROTEIN JAG"/>
    <property type="match status" value="1"/>
</dbReference>
<dbReference type="GO" id="GO:0008360">
    <property type="term" value="P:regulation of cell shape"/>
    <property type="evidence" value="ECO:0007669"/>
    <property type="project" value="UniProtKB-KW"/>
</dbReference>
<dbReference type="EMBL" id="QXQA01000025">
    <property type="protein sequence ID" value="RIX47050.1"/>
    <property type="molecule type" value="Genomic_DNA"/>
</dbReference>
<evidence type="ECO:0000256" key="4">
    <source>
        <dbReference type="ARBA" id="ARBA00023186"/>
    </source>
</evidence>
<dbReference type="SMART" id="SM00393">
    <property type="entry name" value="R3H"/>
    <property type="match status" value="1"/>
</dbReference>
<evidence type="ECO:0000256" key="2">
    <source>
        <dbReference type="ARBA" id="ARBA00022884"/>
    </source>
</evidence>
<evidence type="ECO:0000259" key="7">
    <source>
        <dbReference type="PROSITE" id="PS51061"/>
    </source>
</evidence>
<dbReference type="PANTHER" id="PTHR35800:SF1">
    <property type="entry name" value="RNA-BINDING PROTEIN KHPB"/>
    <property type="match status" value="1"/>
</dbReference>
<dbReference type="InterPro" id="IPR036867">
    <property type="entry name" value="R3H_dom_sf"/>
</dbReference>
<comment type="domain">
    <text evidence="6">Has an N-terminal Jag-N domain and 2 RNA-binding domains (KH and R3H).</text>
</comment>
<keyword evidence="3 6" id="KW-0133">Cell shape</keyword>
<evidence type="ECO:0000313" key="9">
    <source>
        <dbReference type="Proteomes" id="UP000266482"/>
    </source>
</evidence>
<dbReference type="GO" id="GO:0005737">
    <property type="term" value="C:cytoplasm"/>
    <property type="evidence" value="ECO:0007669"/>
    <property type="project" value="UniProtKB-SubCell"/>
</dbReference>
<dbReference type="CDD" id="cd02644">
    <property type="entry name" value="R3H_jag"/>
    <property type="match status" value="1"/>
</dbReference>
<comment type="subunit">
    <text evidence="6">Forms a complex with KhpA.</text>
</comment>
<dbReference type="Gene3D" id="3.30.30.80">
    <property type="entry name" value="probable RNA-binding protein from clostridium symbiosum atcc 14940"/>
    <property type="match status" value="1"/>
</dbReference>
<dbReference type="GO" id="GO:0003723">
    <property type="term" value="F:RNA binding"/>
    <property type="evidence" value="ECO:0007669"/>
    <property type="project" value="UniProtKB-UniRule"/>
</dbReference>
<feature type="region of interest" description="Jag_N domain" evidence="6">
    <location>
        <begin position="5"/>
        <end position="55"/>
    </location>
</feature>
<dbReference type="OrthoDB" id="9794483at2"/>
<evidence type="ECO:0000256" key="6">
    <source>
        <dbReference type="HAMAP-Rule" id="MF_00867"/>
    </source>
</evidence>
<keyword evidence="2 6" id="KW-0694">RNA-binding</keyword>
<dbReference type="SUPFAM" id="SSF82708">
    <property type="entry name" value="R3H domain"/>
    <property type="match status" value="1"/>
</dbReference>
<dbReference type="AlphaFoldDB" id="A0A3A1ULC7"/>
<comment type="caution">
    <text evidence="8">The sequence shown here is derived from an EMBL/GenBank/DDBJ whole genome shotgun (WGS) entry which is preliminary data.</text>
</comment>
<comment type="similarity">
    <text evidence="6">Belongs to the KhpB RNA-binding protein family.</text>
</comment>
<dbReference type="InterPro" id="IPR001374">
    <property type="entry name" value="R3H_dom"/>
</dbReference>
<protein>
    <recommendedName>
        <fullName evidence="6">RNA-binding protein KhpB</fullName>
    </recommendedName>
    <alternativeName>
        <fullName evidence="6">RNA-binding protein EloR</fullName>
    </alternativeName>
</protein>